<dbReference type="InterPro" id="IPR051044">
    <property type="entry name" value="MAG_DAG_Lipase"/>
</dbReference>
<sequence>MQPYLEYIFPEQNFIDFKIKSGTVKLQTYRWPSSKDFTKGLVIIFPGYGSYVPRYSLIAQLYTQEGYDVMGYDNEGFGNSDGLRGYIGDIDVFYNTGYEFMMKIFEFYHSKDIQSVIAFGFSLGGQLSVGIQMLLERNQQRMFDQLILNAPNLGLMLCKPIDEIRAEIKLKFDDDPTAEVEYNPFLDYGEGLDDAWNQDDKIMVRNKVYCKSLYFNSKVTEELEQYYYQIKVPVYIALPTNESVVNNQLTREFYDIIKRNNPQNILHEYDAKHLLLYDGDLYKVIVSQQIKWLNELKQ</sequence>
<dbReference type="Proteomes" id="UP000039865">
    <property type="component" value="Unassembled WGS sequence"/>
</dbReference>
<reference evidence="2 3" key="1">
    <citation type="submission" date="2014-06" db="EMBL/GenBank/DDBJ databases">
        <authorList>
            <person name="Swart Estienne"/>
        </authorList>
    </citation>
    <scope>NUCLEOTIDE SEQUENCE [LARGE SCALE GENOMIC DNA]</scope>
    <source>
        <strain evidence="2 3">130c</strain>
    </source>
</reference>
<dbReference type="InterPro" id="IPR022742">
    <property type="entry name" value="Hydrolase_4"/>
</dbReference>
<dbReference type="Gene3D" id="3.40.50.1820">
    <property type="entry name" value="alpha/beta hydrolase"/>
    <property type="match status" value="1"/>
</dbReference>
<proteinExistence type="predicted"/>
<dbReference type="AlphaFoldDB" id="A0A078AJ41"/>
<dbReference type="EMBL" id="CCKQ01010403">
    <property type="protein sequence ID" value="CDW81911.1"/>
    <property type="molecule type" value="Genomic_DNA"/>
</dbReference>
<evidence type="ECO:0000313" key="2">
    <source>
        <dbReference type="EMBL" id="CDW81911.1"/>
    </source>
</evidence>
<evidence type="ECO:0000259" key="1">
    <source>
        <dbReference type="Pfam" id="PF12146"/>
    </source>
</evidence>
<dbReference type="Pfam" id="PF12146">
    <property type="entry name" value="Hydrolase_4"/>
    <property type="match status" value="1"/>
</dbReference>
<keyword evidence="3" id="KW-1185">Reference proteome</keyword>
<dbReference type="InParanoid" id="A0A078AJ41"/>
<feature type="domain" description="Serine aminopeptidase S33" evidence="1">
    <location>
        <begin position="38"/>
        <end position="277"/>
    </location>
</feature>
<name>A0A078AJ41_STYLE</name>
<organism evidence="2 3">
    <name type="scientific">Stylonychia lemnae</name>
    <name type="common">Ciliate</name>
    <dbReference type="NCBI Taxonomy" id="5949"/>
    <lineage>
        <taxon>Eukaryota</taxon>
        <taxon>Sar</taxon>
        <taxon>Alveolata</taxon>
        <taxon>Ciliophora</taxon>
        <taxon>Intramacronucleata</taxon>
        <taxon>Spirotrichea</taxon>
        <taxon>Stichotrichia</taxon>
        <taxon>Sporadotrichida</taxon>
        <taxon>Oxytrichidae</taxon>
        <taxon>Stylonychinae</taxon>
        <taxon>Stylonychia</taxon>
    </lineage>
</organism>
<protein>
    <recommendedName>
        <fullName evidence="1">Serine aminopeptidase S33 domain-containing protein</fullName>
    </recommendedName>
</protein>
<dbReference type="PANTHER" id="PTHR11614">
    <property type="entry name" value="PHOSPHOLIPASE-RELATED"/>
    <property type="match status" value="1"/>
</dbReference>
<dbReference type="OrthoDB" id="283398at2759"/>
<evidence type="ECO:0000313" key="3">
    <source>
        <dbReference type="Proteomes" id="UP000039865"/>
    </source>
</evidence>
<accession>A0A078AJ41</accession>
<dbReference type="InterPro" id="IPR029058">
    <property type="entry name" value="AB_hydrolase_fold"/>
</dbReference>
<gene>
    <name evidence="2" type="primary">Contig7567.g8075</name>
    <name evidence="2" type="ORF">STYLEM_10935</name>
</gene>
<dbReference type="FunCoup" id="A0A078AJ41">
    <property type="interactions" value="25"/>
</dbReference>
<dbReference type="SUPFAM" id="SSF53474">
    <property type="entry name" value="alpha/beta-Hydrolases"/>
    <property type="match status" value="1"/>
</dbReference>